<dbReference type="EC" id="2.1.1.100" evidence="5"/>
<dbReference type="Proteomes" id="UP000775547">
    <property type="component" value="Unassembled WGS sequence"/>
</dbReference>
<evidence type="ECO:0000256" key="3">
    <source>
        <dbReference type="ARBA" id="ARBA00022989"/>
    </source>
</evidence>
<organism evidence="6 7">
    <name type="scientific">Asterophora parasitica</name>
    <dbReference type="NCBI Taxonomy" id="117018"/>
    <lineage>
        <taxon>Eukaryota</taxon>
        <taxon>Fungi</taxon>
        <taxon>Dikarya</taxon>
        <taxon>Basidiomycota</taxon>
        <taxon>Agaricomycotina</taxon>
        <taxon>Agaricomycetes</taxon>
        <taxon>Agaricomycetidae</taxon>
        <taxon>Agaricales</taxon>
        <taxon>Tricholomatineae</taxon>
        <taxon>Lyophyllaceae</taxon>
        <taxon>Asterophora</taxon>
    </lineage>
</organism>
<dbReference type="GO" id="GO:0032259">
    <property type="term" value="P:methylation"/>
    <property type="evidence" value="ECO:0007669"/>
    <property type="project" value="UniProtKB-KW"/>
</dbReference>
<keyword evidence="5" id="KW-0808">Transferase</keyword>
<keyword evidence="5" id="KW-0256">Endoplasmic reticulum</keyword>
<comment type="caution">
    <text evidence="6">The sequence shown here is derived from an EMBL/GenBank/DDBJ whole genome shotgun (WGS) entry which is preliminary data.</text>
</comment>
<feature type="transmembrane region" description="Helical" evidence="5">
    <location>
        <begin position="92"/>
        <end position="111"/>
    </location>
</feature>
<accession>A0A9P7K9R2</accession>
<name>A0A9P7K9R2_9AGAR</name>
<dbReference type="Gene3D" id="1.20.120.1630">
    <property type="match status" value="1"/>
</dbReference>
<dbReference type="InterPro" id="IPR007269">
    <property type="entry name" value="ICMT_MeTrfase"/>
</dbReference>
<keyword evidence="3 5" id="KW-1133">Transmembrane helix</keyword>
<keyword evidence="7" id="KW-1185">Reference proteome</keyword>
<evidence type="ECO:0000313" key="7">
    <source>
        <dbReference type="Proteomes" id="UP000775547"/>
    </source>
</evidence>
<feature type="transmembrane region" description="Helical" evidence="5">
    <location>
        <begin position="123"/>
        <end position="144"/>
    </location>
</feature>
<comment type="catalytic activity">
    <reaction evidence="5">
        <text>[protein]-C-terminal S-[(2E,6E)-farnesyl]-L-cysteine + S-adenosyl-L-methionine = [protein]-C-terminal S-[(2E,6E)-farnesyl]-L-cysteine methyl ester + S-adenosyl-L-homocysteine</text>
        <dbReference type="Rhea" id="RHEA:21672"/>
        <dbReference type="Rhea" id="RHEA-COMP:12125"/>
        <dbReference type="Rhea" id="RHEA-COMP:12126"/>
        <dbReference type="ChEBI" id="CHEBI:57856"/>
        <dbReference type="ChEBI" id="CHEBI:59789"/>
        <dbReference type="ChEBI" id="CHEBI:90510"/>
        <dbReference type="ChEBI" id="CHEBI:90511"/>
        <dbReference type="EC" id="2.1.1.100"/>
    </reaction>
</comment>
<gene>
    <name evidence="6" type="ORF">DXG03_009710</name>
</gene>
<comment type="caution">
    <text evidence="5">Lacks conserved residue(s) required for the propagation of feature annotation.</text>
</comment>
<evidence type="ECO:0000256" key="5">
    <source>
        <dbReference type="RuleBase" id="RU362022"/>
    </source>
</evidence>
<dbReference type="PANTHER" id="PTHR12714">
    <property type="entry name" value="PROTEIN-S ISOPRENYLCYSTEINE O-METHYLTRANSFERASE"/>
    <property type="match status" value="1"/>
</dbReference>
<protein>
    <recommendedName>
        <fullName evidence="5">Protein-S-isoprenylcysteine O-methyltransferase</fullName>
        <ecNumber evidence="5">2.1.1.100</ecNumber>
    </recommendedName>
</protein>
<evidence type="ECO:0000256" key="4">
    <source>
        <dbReference type="ARBA" id="ARBA00023136"/>
    </source>
</evidence>
<dbReference type="GO" id="GO:0004671">
    <property type="term" value="F:protein C-terminal S-isoprenylcysteine carboxyl O-methyltransferase activity"/>
    <property type="evidence" value="ECO:0007669"/>
    <property type="project" value="UniProtKB-EC"/>
</dbReference>
<dbReference type="PANTHER" id="PTHR12714:SF9">
    <property type="entry name" value="PROTEIN-S-ISOPRENYLCYSTEINE O-METHYLTRANSFERASE"/>
    <property type="match status" value="1"/>
</dbReference>
<reference evidence="6" key="2">
    <citation type="submission" date="2021-10" db="EMBL/GenBank/DDBJ databases">
        <title>Phylogenomics reveals ancestral predisposition of the termite-cultivated fungus Termitomyces towards a domesticated lifestyle.</title>
        <authorList>
            <person name="Auxier B."/>
            <person name="Grum-Grzhimaylo A."/>
            <person name="Cardenas M.E."/>
            <person name="Lodge J.D."/>
            <person name="Laessoe T."/>
            <person name="Pedersen O."/>
            <person name="Smith M.E."/>
            <person name="Kuyper T.W."/>
            <person name="Franco-Molano E.A."/>
            <person name="Baroni T.J."/>
            <person name="Aanen D.K."/>
        </authorList>
    </citation>
    <scope>NUCLEOTIDE SEQUENCE</scope>
    <source>
        <strain evidence="6">AP01</strain>
        <tissue evidence="6">Mycelium</tissue>
    </source>
</reference>
<keyword evidence="5" id="KW-0949">S-adenosyl-L-methionine</keyword>
<dbReference type="AlphaFoldDB" id="A0A9P7K9R2"/>
<dbReference type="EMBL" id="JABCKV010000098">
    <property type="protein sequence ID" value="KAG5643721.1"/>
    <property type="molecule type" value="Genomic_DNA"/>
</dbReference>
<dbReference type="Pfam" id="PF04140">
    <property type="entry name" value="ICMT"/>
    <property type="match status" value="1"/>
</dbReference>
<evidence type="ECO:0000256" key="1">
    <source>
        <dbReference type="ARBA" id="ARBA00004141"/>
    </source>
</evidence>
<proteinExistence type="inferred from homology"/>
<keyword evidence="5" id="KW-0489">Methyltransferase</keyword>
<comment type="similarity">
    <text evidence="5">Belongs to the class VI-like SAM-binding methyltransferase superfamily. Isoprenylcysteine carboxyl methyltransferase family.</text>
</comment>
<sequence>MTVIIADHLPSYALSEHIQRLLVRNAPESSHNLHISPYFLLGWTMVLGGSLLRRYCYRILDTKFTFELSIRKDHHLVTHGPYAYVRHPSYTGALLAGAGALICMFSQGSWLRECSGLWPTDTSTGTAAIVGMTVAGTTVAGRVLGGRMQREDAMLRARFGEEWDHWEKRVPWRLVPSLY</sequence>
<evidence type="ECO:0000313" key="6">
    <source>
        <dbReference type="EMBL" id="KAG5643721.1"/>
    </source>
</evidence>
<comment type="subcellular location">
    <subcellularLocation>
        <location evidence="5">Endoplasmic reticulum membrane</location>
        <topology evidence="5">Multi-pass membrane protein</topology>
    </subcellularLocation>
    <subcellularLocation>
        <location evidence="1">Membrane</location>
        <topology evidence="1">Multi-pass membrane protein</topology>
    </subcellularLocation>
</comment>
<dbReference type="OrthoDB" id="422086at2759"/>
<reference evidence="6" key="1">
    <citation type="submission" date="2020-07" db="EMBL/GenBank/DDBJ databases">
        <authorList>
            <person name="Nieuwenhuis M."/>
            <person name="Van De Peppel L.J.J."/>
        </authorList>
    </citation>
    <scope>NUCLEOTIDE SEQUENCE</scope>
    <source>
        <strain evidence="6">AP01</strain>
        <tissue evidence="6">Mycelium</tissue>
    </source>
</reference>
<keyword evidence="2 5" id="KW-0812">Transmembrane</keyword>
<keyword evidence="4 5" id="KW-0472">Membrane</keyword>
<dbReference type="GO" id="GO:0005789">
    <property type="term" value="C:endoplasmic reticulum membrane"/>
    <property type="evidence" value="ECO:0007669"/>
    <property type="project" value="UniProtKB-SubCell"/>
</dbReference>
<evidence type="ECO:0000256" key="2">
    <source>
        <dbReference type="ARBA" id="ARBA00022692"/>
    </source>
</evidence>
<feature type="transmembrane region" description="Helical" evidence="5">
    <location>
        <begin position="35"/>
        <end position="52"/>
    </location>
</feature>